<evidence type="ECO:0000256" key="3">
    <source>
        <dbReference type="SAM" id="Coils"/>
    </source>
</evidence>
<accession>A0A8S1EHD0</accession>
<dbReference type="Pfam" id="PF00038">
    <property type="entry name" value="Filament"/>
    <property type="match status" value="1"/>
</dbReference>
<keyword evidence="1" id="KW-0403">Intermediate filament</keyword>
<dbReference type="GO" id="GO:0007097">
    <property type="term" value="P:nuclear migration"/>
    <property type="evidence" value="ECO:0007669"/>
    <property type="project" value="TreeGrafter"/>
</dbReference>
<dbReference type="AlphaFoldDB" id="A0A8S1EHD0"/>
<dbReference type="Proteomes" id="UP000494206">
    <property type="component" value="Unassembled WGS sequence"/>
</dbReference>
<keyword evidence="2 3" id="KW-0175">Coiled coil</keyword>
<feature type="domain" description="IF rod" evidence="4">
    <location>
        <begin position="51"/>
        <end position="404"/>
    </location>
</feature>
<organism evidence="5 6">
    <name type="scientific">Caenorhabditis bovis</name>
    <dbReference type="NCBI Taxonomy" id="2654633"/>
    <lineage>
        <taxon>Eukaryota</taxon>
        <taxon>Metazoa</taxon>
        <taxon>Ecdysozoa</taxon>
        <taxon>Nematoda</taxon>
        <taxon>Chromadorea</taxon>
        <taxon>Rhabditida</taxon>
        <taxon>Rhabditina</taxon>
        <taxon>Rhabditomorpha</taxon>
        <taxon>Rhabditoidea</taxon>
        <taxon>Rhabditidae</taxon>
        <taxon>Peloderinae</taxon>
        <taxon>Caenorhabditis</taxon>
    </lineage>
</organism>
<feature type="coiled-coil region" evidence="3">
    <location>
        <begin position="316"/>
        <end position="375"/>
    </location>
</feature>
<dbReference type="PANTHER" id="PTHR45721">
    <property type="entry name" value="LAMIN DM0-RELATED"/>
    <property type="match status" value="1"/>
</dbReference>
<feature type="coiled-coil region" evidence="3">
    <location>
        <begin position="171"/>
        <end position="205"/>
    </location>
</feature>
<feature type="coiled-coil region" evidence="3">
    <location>
        <begin position="41"/>
        <end position="82"/>
    </location>
</feature>
<evidence type="ECO:0000256" key="2">
    <source>
        <dbReference type="ARBA" id="ARBA00023054"/>
    </source>
</evidence>
<dbReference type="GO" id="GO:0090435">
    <property type="term" value="P:protein localization to nuclear envelope"/>
    <property type="evidence" value="ECO:0007669"/>
    <property type="project" value="TreeGrafter"/>
</dbReference>
<dbReference type="PANTHER" id="PTHR45721:SF13">
    <property type="entry name" value="INTERMEDIATE FILAMENT PROTEIN IFD-2"/>
    <property type="match status" value="1"/>
</dbReference>
<dbReference type="Gene3D" id="1.20.5.500">
    <property type="entry name" value="Single helix bin"/>
    <property type="match status" value="1"/>
</dbReference>
<name>A0A8S1EHD0_9PELO</name>
<evidence type="ECO:0000313" key="6">
    <source>
        <dbReference type="Proteomes" id="UP000494206"/>
    </source>
</evidence>
<dbReference type="GO" id="GO:0006998">
    <property type="term" value="P:nuclear envelope organization"/>
    <property type="evidence" value="ECO:0007669"/>
    <property type="project" value="TreeGrafter"/>
</dbReference>
<dbReference type="PROSITE" id="PS51842">
    <property type="entry name" value="IF_ROD_2"/>
    <property type="match status" value="1"/>
</dbReference>
<reference evidence="5 6" key="1">
    <citation type="submission" date="2020-04" db="EMBL/GenBank/DDBJ databases">
        <authorList>
            <person name="Laetsch R D."/>
            <person name="Stevens L."/>
            <person name="Kumar S."/>
            <person name="Blaxter L. M."/>
        </authorList>
    </citation>
    <scope>NUCLEOTIDE SEQUENCE [LARGE SCALE GENOMIC DNA]</scope>
</reference>
<dbReference type="InterPro" id="IPR039008">
    <property type="entry name" value="IF_rod_dom"/>
</dbReference>
<comment type="caution">
    <text evidence="5">The sequence shown here is derived from an EMBL/GenBank/DDBJ whole genome shotgun (WGS) entry which is preliminary data.</text>
</comment>
<evidence type="ECO:0000259" key="4">
    <source>
        <dbReference type="PROSITE" id="PS51842"/>
    </source>
</evidence>
<dbReference type="EMBL" id="CADEPM010000002">
    <property type="protein sequence ID" value="CAB3400599.1"/>
    <property type="molecule type" value="Genomic_DNA"/>
</dbReference>
<dbReference type="GO" id="GO:0005882">
    <property type="term" value="C:intermediate filament"/>
    <property type="evidence" value="ECO:0007669"/>
    <property type="project" value="UniProtKB-KW"/>
</dbReference>
<sequence length="469" mass="54720">MRNPLDPNRLNKNPTIARILKSGVSNVTSGGALSSFGANCAALIRENRDREKREIGELNNRLARYIEKVRFLEAQNRVLESDIDLFARAAHIHSNRIAVYYEAEGKSLRTLVSENHAKIMNAEQNIRKLEPELSSIYRRLNDAVDDRKRGRVVKKEKLKELSYLEAENTWYKRLIVDAEEEKNRIKQENSRIRAEIKKRQKLRDKERADAAKFSSSLQDLLKRIQASLTQHEMTIRDEIGKARRDTTNTNRDFFHNELQNAMKDIRDQFEKDSRSARAKWEEWYRKKITEIRSDSEHISKEQMNAREETLKIRSTLNEMRDKLSDVEIRNQQLVKRIADLHYREDEDLQLFEIALNEKEAAVQRMREECTGLTVELETLCDNHINLTNEINMYRKLIDNAEGIRTMINSEVVIEAPLPILARGSLSLLDSDIFTCTDVAKFEFHSGTKTVLLNDADEEVAWYADENYAH</sequence>
<dbReference type="GO" id="GO:0031507">
    <property type="term" value="P:heterochromatin formation"/>
    <property type="evidence" value="ECO:0007669"/>
    <property type="project" value="TreeGrafter"/>
</dbReference>
<keyword evidence="6" id="KW-1185">Reference proteome</keyword>
<gene>
    <name evidence="5" type="ORF">CBOVIS_LOCUS3501</name>
</gene>
<proteinExistence type="predicted"/>
<evidence type="ECO:0000313" key="5">
    <source>
        <dbReference type="EMBL" id="CAB3400599.1"/>
    </source>
</evidence>
<dbReference type="GO" id="GO:0051664">
    <property type="term" value="P:nuclear pore localization"/>
    <property type="evidence" value="ECO:0007669"/>
    <property type="project" value="TreeGrafter"/>
</dbReference>
<dbReference type="GO" id="GO:0005200">
    <property type="term" value="F:structural constituent of cytoskeleton"/>
    <property type="evidence" value="ECO:0007669"/>
    <property type="project" value="TreeGrafter"/>
</dbReference>
<dbReference type="SUPFAM" id="SSF64593">
    <property type="entry name" value="Intermediate filament protein, coiled coil region"/>
    <property type="match status" value="2"/>
</dbReference>
<dbReference type="SMART" id="SM01391">
    <property type="entry name" value="Filament"/>
    <property type="match status" value="1"/>
</dbReference>
<protein>
    <recommendedName>
        <fullName evidence="4">IF rod domain-containing protein</fullName>
    </recommendedName>
</protein>
<dbReference type="Gene3D" id="1.20.5.170">
    <property type="match status" value="1"/>
</dbReference>
<evidence type="ECO:0000256" key="1">
    <source>
        <dbReference type="ARBA" id="ARBA00022754"/>
    </source>
</evidence>
<dbReference type="GO" id="GO:0005652">
    <property type="term" value="C:nuclear lamina"/>
    <property type="evidence" value="ECO:0007669"/>
    <property type="project" value="TreeGrafter"/>
</dbReference>
<dbReference type="OrthoDB" id="2441647at2759"/>